<dbReference type="InterPro" id="IPR037460">
    <property type="entry name" value="SEST-like"/>
</dbReference>
<dbReference type="EMBL" id="JANLCK010000002">
    <property type="protein sequence ID" value="MCS5725033.1"/>
    <property type="molecule type" value="Genomic_DNA"/>
</dbReference>
<dbReference type="PANTHER" id="PTHR30032">
    <property type="entry name" value="N-ACETYLMURAMOYL-L-ALANINE AMIDASE-RELATED"/>
    <property type="match status" value="1"/>
</dbReference>
<feature type="active site" evidence="1">
    <location>
        <position position="1283"/>
    </location>
</feature>
<keyword evidence="4" id="KW-0732">Signal</keyword>
<evidence type="ECO:0000256" key="3">
    <source>
        <dbReference type="SAM" id="MobiDB-lite"/>
    </source>
</evidence>
<reference evidence="5" key="1">
    <citation type="submission" date="2022-08" db="EMBL/GenBank/DDBJ databases">
        <authorList>
            <person name="Deng Y."/>
            <person name="Han X.-F."/>
            <person name="Zhang Y.-Q."/>
        </authorList>
    </citation>
    <scope>NUCLEOTIDE SEQUENCE</scope>
    <source>
        <strain evidence="5">CPCC 203407</strain>
    </source>
</reference>
<evidence type="ECO:0000256" key="4">
    <source>
        <dbReference type="SAM" id="SignalP"/>
    </source>
</evidence>
<dbReference type="Gene3D" id="3.40.50.1110">
    <property type="entry name" value="SGNH hydrolase"/>
    <property type="match status" value="1"/>
</dbReference>
<feature type="compositionally biased region" description="Low complexity" evidence="3">
    <location>
        <begin position="379"/>
        <end position="391"/>
    </location>
</feature>
<name>A0AA42BVW7_9MICO</name>
<evidence type="ECO:0000313" key="5">
    <source>
        <dbReference type="EMBL" id="MCS5725033.1"/>
    </source>
</evidence>
<keyword evidence="2" id="KW-1015">Disulfide bond</keyword>
<dbReference type="CDD" id="cd01823">
    <property type="entry name" value="SEST_like"/>
    <property type="match status" value="1"/>
</dbReference>
<dbReference type="InterPro" id="IPR007253">
    <property type="entry name" value="Cell_wall-bd_2"/>
</dbReference>
<sequence>MRFRAVAVLALSITLGVSIMASPPAFAVDRPIGETPPVSVPPEVTPAPSEVPVDDRPTLLGGDWAASTDLAWSVSGDTTGLHVMAAAESTGYAWTTVASLKVVGIETDRWIGNACLASDGETLAVVYAPRSYTNDEGTFGRGAFAALVGLRDGSMTDLGAGYTLAYFNPGCGLESKVALTSYSSEAGRTRIRVVDAGSRDVVAESEVEGQFTSATVAPRGIVAAASDAVVAVGEDGSVTELAEVVGVPYDLRATPAGGLAFLTRDEESATVLHLGTLDASSPPEILAQGDALEVTLAQAANGQVFVTGAPTQEAESLPDDIAFTSAVARSAASSEGQLLLAPAVLGAAPASGALPDPNQAIHLEAVTTDTDAAVGFTLDPGEGAADGPAPAHLDGRLTGPDSPWGTGSPTDPVESERACAVPRNDPQSQALQPKPRQVEWAVDQAVAGRLTTSRPDNWRNLAMPAYSPQGLFPRRTLSSGGTIPAQIVLGVLAQESNLWQASVYTTPGVTGTPLIGNYYGNDRSAPEDSFWDLSFPSADCGYGVGQITDGMRLAGRERPGEKALPAREQRAIALDYAANVAKAVQMLGDKWNETRGAGLTINDGGSQYLENWFFAVWAYNTGVHPNKRDGSPWGVGWMNNPANPAYDPSRGPFLDGSPSDAAHPQHWPYPEKVLGFAAHSTDLFEDDDTIVSAFRPAQWLATDGRDGTLNRFTVKPPIFTFCNASNTCSPGAHQPPADPDEKPGPCLHRSAAGAYDLECWYHTNATWKGDCDSSCGLEVIRFDPGYREEPDATSFPPNCGTAGLPAGSLVIDELPNGTASRRPGPCPATVASNGTFAFTFGNDDEGLYPSKMDLHQLGAGFNSHFYFAHTRSPDSDPDTYHDGSLNVTGTWTLGRNLTQWARVMVHLPDHGAWTQQAMYSIDLGDGTIKKRALLQRHGRNAWVSLGVFPFSGQPKVSLSNVTADGLGLDDVAWDAVAFQPLDAKPADIVVSMGDSFSSGEGASSFDGADYFRDSDTHGSDPQLRNACHRSRHAWSRKASVGASPTSIGVRADTWDPTLDHHMTACSSAQTENMLPVGGPRNAGGQVNEGQYHELTQLDQGYLDENTTLVTLSIGGNDAGFADIIKTCIEAVLLLELCKSLKLPDDTMKLEAATAHRTSTEIPASVTTVLKQIQQRAPNARILLMGYPALFESGSLCALVKSADVPWLQQVTIDLSNALLAARNAANSAAHPVIYADPRPNFSGTNLCTPAGVSSNTGLVFQFTPGDQPLFSSGGKPVSQQSFHPNLIGTDLYARTMMEKLGDHNYVFSRIAGPDRYSASAAMSLAAFPDSGGGAPVVWVASGVKFADALSAGPAAAKQGGPLLLTSSTALPPAVKAEIQRLHPARIVLVGGVSSVSDLVRTELSNLAPTSRISGVDRFEVSRRIATEAFGSSASRVYVATGNDFPDAVSAGAAAAARRNPVLLVNGQASAADAESKAALVSLGTKAVTVVGGVSSVTPGLVSSLGAVVPTTRVAGADRYAASLAASTDVYSTAKTVFVATGSGFPDALVGAVLASRKAGPLFLVRSGCLPQGVLDRVRSLGATGVTILGGPNSVSEAVTLPTLC</sequence>
<dbReference type="RefSeq" id="WP_259525509.1">
    <property type="nucleotide sequence ID" value="NZ_JANLCK010000002.1"/>
</dbReference>
<gene>
    <name evidence="5" type="ORF">N1028_03905</name>
</gene>
<proteinExistence type="predicted"/>
<accession>A0AA42BVW7</accession>
<dbReference type="InterPro" id="IPR036514">
    <property type="entry name" value="SGNH_hydro_sf"/>
</dbReference>
<feature type="active site" description="Nucleophile" evidence="1">
    <location>
        <position position="995"/>
    </location>
</feature>
<dbReference type="PANTHER" id="PTHR30032:SF8">
    <property type="entry name" value="GERMINATION-SPECIFIC N-ACETYLMURAMOYL-L-ALANINE AMIDASE"/>
    <property type="match status" value="1"/>
</dbReference>
<keyword evidence="6" id="KW-1185">Reference proteome</keyword>
<dbReference type="Proteomes" id="UP001165587">
    <property type="component" value="Unassembled WGS sequence"/>
</dbReference>
<protein>
    <submittedName>
        <fullName evidence="5">Cell wall-binding repeat-containing protein</fullName>
    </submittedName>
</protein>
<evidence type="ECO:0000256" key="2">
    <source>
        <dbReference type="PIRSR" id="PIRSR637460-2"/>
    </source>
</evidence>
<evidence type="ECO:0000313" key="6">
    <source>
        <dbReference type="Proteomes" id="UP001165587"/>
    </source>
</evidence>
<dbReference type="Pfam" id="PF04122">
    <property type="entry name" value="CW_binding_2"/>
    <property type="match status" value="3"/>
</dbReference>
<feature type="region of interest" description="Disordered" evidence="3">
    <location>
        <begin position="377"/>
        <end position="436"/>
    </location>
</feature>
<feature type="disulfide bond" evidence="2">
    <location>
        <begin position="1027"/>
        <end position="1065"/>
    </location>
</feature>
<feature type="chain" id="PRO_5041467891" evidence="4">
    <location>
        <begin position="28"/>
        <end position="1604"/>
    </location>
</feature>
<dbReference type="GO" id="GO:0016788">
    <property type="term" value="F:hydrolase activity, acting on ester bonds"/>
    <property type="evidence" value="ECO:0007669"/>
    <property type="project" value="InterPro"/>
</dbReference>
<dbReference type="SUPFAM" id="SSF52266">
    <property type="entry name" value="SGNH hydrolase"/>
    <property type="match status" value="1"/>
</dbReference>
<comment type="caution">
    <text evidence="5">The sequence shown here is derived from an EMBL/GenBank/DDBJ whole genome shotgun (WGS) entry which is preliminary data.</text>
</comment>
<organism evidence="5 6">
    <name type="scientific">Herbiconiux oxytropis</name>
    <dbReference type="NCBI Taxonomy" id="2970915"/>
    <lineage>
        <taxon>Bacteria</taxon>
        <taxon>Bacillati</taxon>
        <taxon>Actinomycetota</taxon>
        <taxon>Actinomycetes</taxon>
        <taxon>Micrococcales</taxon>
        <taxon>Microbacteriaceae</taxon>
        <taxon>Herbiconiux</taxon>
    </lineage>
</organism>
<feature type="disulfide bond" evidence="2">
    <location>
        <begin position="1127"/>
        <end position="1137"/>
    </location>
</feature>
<dbReference type="InterPro" id="IPR051922">
    <property type="entry name" value="Bact_Sporulation_Assoc"/>
</dbReference>
<feature type="signal peptide" evidence="4">
    <location>
        <begin position="1"/>
        <end position="27"/>
    </location>
</feature>
<evidence type="ECO:0000256" key="1">
    <source>
        <dbReference type="PIRSR" id="PIRSR637460-1"/>
    </source>
</evidence>